<dbReference type="Proteomes" id="UP001281614">
    <property type="component" value="Unassembled WGS sequence"/>
</dbReference>
<feature type="region of interest" description="Disordered" evidence="1">
    <location>
        <begin position="1"/>
        <end position="27"/>
    </location>
</feature>
<evidence type="ECO:0000256" key="1">
    <source>
        <dbReference type="SAM" id="MobiDB-lite"/>
    </source>
</evidence>
<evidence type="ECO:0000313" key="3">
    <source>
        <dbReference type="Proteomes" id="UP001281614"/>
    </source>
</evidence>
<accession>A0AAE0D5T1</accession>
<evidence type="ECO:0000313" key="2">
    <source>
        <dbReference type="EMBL" id="KAK2761941.1"/>
    </source>
</evidence>
<reference evidence="2" key="1">
    <citation type="submission" date="2023-02" db="EMBL/GenBank/DDBJ databases">
        <title>Colletotrichum kahawae CIFC_Que2 genome sequencing and assembly.</title>
        <authorList>
            <person name="Baroncelli R."/>
        </authorList>
    </citation>
    <scope>NUCLEOTIDE SEQUENCE</scope>
    <source>
        <strain evidence="2">CIFC_Que2</strain>
    </source>
</reference>
<feature type="region of interest" description="Disordered" evidence="1">
    <location>
        <begin position="146"/>
        <end position="171"/>
    </location>
</feature>
<gene>
    <name evidence="2" type="ORF">CKAH01_05171</name>
</gene>
<protein>
    <submittedName>
        <fullName evidence="2">Uncharacterized protein</fullName>
    </submittedName>
</protein>
<dbReference type="AlphaFoldDB" id="A0AAE0D5T1"/>
<proteinExistence type="predicted"/>
<dbReference type="EMBL" id="VYYT01000157">
    <property type="protein sequence ID" value="KAK2761941.1"/>
    <property type="molecule type" value="Genomic_DNA"/>
</dbReference>
<sequence>MLGSERNGLMSSMSSTPRQGRGGGKGKLGIRKCCISLRTMQKEQQQQHIAFLMPQVPRARLPALSGGRGRCYSLWIPPLNIGPAIRWEWSAKQHAETDTLSWLTIVEQAGKHMVNTTTTTTNLLRTDTSTPDEGRRAAFQTPLLLTDGSPSLQEQGPWGIHGSILNPRSTP</sequence>
<comment type="caution">
    <text evidence="2">The sequence shown here is derived from an EMBL/GenBank/DDBJ whole genome shotgun (WGS) entry which is preliminary data.</text>
</comment>
<name>A0AAE0D5T1_COLKA</name>
<keyword evidence="3" id="KW-1185">Reference proteome</keyword>
<organism evidence="2 3">
    <name type="scientific">Colletotrichum kahawae</name>
    <name type="common">Coffee berry disease fungus</name>
    <dbReference type="NCBI Taxonomy" id="34407"/>
    <lineage>
        <taxon>Eukaryota</taxon>
        <taxon>Fungi</taxon>
        <taxon>Dikarya</taxon>
        <taxon>Ascomycota</taxon>
        <taxon>Pezizomycotina</taxon>
        <taxon>Sordariomycetes</taxon>
        <taxon>Hypocreomycetidae</taxon>
        <taxon>Glomerellales</taxon>
        <taxon>Glomerellaceae</taxon>
        <taxon>Colletotrichum</taxon>
        <taxon>Colletotrichum gloeosporioides species complex</taxon>
    </lineage>
</organism>